<sequence length="517" mass="57398">MARDSDAKPGDGLAPIPEEKPVTSPLETPVIPKSERRTSTLQFVVPGAEPSPWQCETVGIPDSLADAIHRDQEPHHDLLNTLCSSNEELHDALLDYEEAALEANQTEVNLGTAVNYKLDEIRARAVKADAQYRTVQTLLGEKMLDIELLEDACAKLQHKLEAANKERGTLLSVNNSLEEQLRRATNAAADWSPIVPPKHVDITVPKQYAAQLKAMELPVFEGSSSIETVYTFLKALEFHIDTLEYVFQDPQRIEYTISYLRGSARKWAKEEWRKTTKGATWIGLMEAFKDRWIPGNAHVHLVNKLEEMELKKGSVDRFNDEFRGILELLRITDLRSCKESDQYYKIYANKLKDSTIRQAILLRSLGTPGGLNLETLMELTSKLMLALPTPRSTDKPHTTSHNNQQSKQKPDQTKSKKSTTVQINNMEDSYRVQDATINAIAQSAQTSPANTAGHKSTDTGPRLCYSCNSSDHLLKYCPSRKQFWDRVNKRRAEAEAMGGAGGGGAGNGGGEGGSGKA</sequence>
<feature type="domain" description="Ty3 transposon capsid-like protein" evidence="3">
    <location>
        <begin position="216"/>
        <end position="364"/>
    </location>
</feature>
<reference evidence="4 5" key="1">
    <citation type="journal article" date="2018" name="Nat. Ecol. Evol.">
        <title>Pezizomycetes genomes reveal the molecular basis of ectomycorrhizal truffle lifestyle.</title>
        <authorList>
            <person name="Murat C."/>
            <person name="Payen T."/>
            <person name="Noel B."/>
            <person name="Kuo A."/>
            <person name="Morin E."/>
            <person name="Chen J."/>
            <person name="Kohler A."/>
            <person name="Krizsan K."/>
            <person name="Balestrini R."/>
            <person name="Da Silva C."/>
            <person name="Montanini B."/>
            <person name="Hainaut M."/>
            <person name="Levati E."/>
            <person name="Barry K.W."/>
            <person name="Belfiori B."/>
            <person name="Cichocki N."/>
            <person name="Clum A."/>
            <person name="Dockter R.B."/>
            <person name="Fauchery L."/>
            <person name="Guy J."/>
            <person name="Iotti M."/>
            <person name="Le Tacon F."/>
            <person name="Lindquist E.A."/>
            <person name="Lipzen A."/>
            <person name="Malagnac F."/>
            <person name="Mello A."/>
            <person name="Molinier V."/>
            <person name="Miyauchi S."/>
            <person name="Poulain J."/>
            <person name="Riccioni C."/>
            <person name="Rubini A."/>
            <person name="Sitrit Y."/>
            <person name="Splivallo R."/>
            <person name="Traeger S."/>
            <person name="Wang M."/>
            <person name="Zifcakova L."/>
            <person name="Wipf D."/>
            <person name="Zambonelli A."/>
            <person name="Paolocci F."/>
            <person name="Nowrousian M."/>
            <person name="Ottonello S."/>
            <person name="Baldrian P."/>
            <person name="Spatafora J.W."/>
            <person name="Henrissat B."/>
            <person name="Nagy L.G."/>
            <person name="Aury J.M."/>
            <person name="Wincker P."/>
            <person name="Grigoriev I.V."/>
            <person name="Bonfante P."/>
            <person name="Martin F.M."/>
        </authorList>
    </citation>
    <scope>NUCLEOTIDE SEQUENCE [LARGE SCALE GENOMIC DNA]</scope>
    <source>
        <strain evidence="4 5">RN42</strain>
    </source>
</reference>
<name>A0A3N4HHE6_ASCIM</name>
<proteinExistence type="predicted"/>
<keyword evidence="5" id="KW-1185">Reference proteome</keyword>
<feature type="region of interest" description="Disordered" evidence="2">
    <location>
        <begin position="491"/>
        <end position="517"/>
    </location>
</feature>
<dbReference type="EMBL" id="ML119860">
    <property type="protein sequence ID" value="RPA72476.1"/>
    <property type="molecule type" value="Genomic_DNA"/>
</dbReference>
<feature type="coiled-coil region" evidence="1">
    <location>
        <begin position="146"/>
        <end position="180"/>
    </location>
</feature>
<dbReference type="OrthoDB" id="3863715at2759"/>
<evidence type="ECO:0000256" key="2">
    <source>
        <dbReference type="SAM" id="MobiDB-lite"/>
    </source>
</evidence>
<accession>A0A3N4HHE6</accession>
<protein>
    <recommendedName>
        <fullName evidence="3">Ty3 transposon capsid-like protein domain-containing protein</fullName>
    </recommendedName>
</protein>
<dbReference type="STRING" id="1160509.A0A3N4HHE6"/>
<evidence type="ECO:0000256" key="1">
    <source>
        <dbReference type="SAM" id="Coils"/>
    </source>
</evidence>
<feature type="region of interest" description="Disordered" evidence="2">
    <location>
        <begin position="1"/>
        <end position="37"/>
    </location>
</feature>
<keyword evidence="1" id="KW-0175">Coiled coil</keyword>
<evidence type="ECO:0000259" key="3">
    <source>
        <dbReference type="Pfam" id="PF19259"/>
    </source>
</evidence>
<dbReference type="AlphaFoldDB" id="A0A3N4HHE6"/>
<organism evidence="4 5">
    <name type="scientific">Ascobolus immersus RN42</name>
    <dbReference type="NCBI Taxonomy" id="1160509"/>
    <lineage>
        <taxon>Eukaryota</taxon>
        <taxon>Fungi</taxon>
        <taxon>Dikarya</taxon>
        <taxon>Ascomycota</taxon>
        <taxon>Pezizomycotina</taxon>
        <taxon>Pezizomycetes</taxon>
        <taxon>Pezizales</taxon>
        <taxon>Ascobolaceae</taxon>
        <taxon>Ascobolus</taxon>
    </lineage>
</organism>
<feature type="compositionally biased region" description="Gly residues" evidence="2">
    <location>
        <begin position="498"/>
        <end position="517"/>
    </location>
</feature>
<dbReference type="InterPro" id="IPR045358">
    <property type="entry name" value="Ty3_capsid"/>
</dbReference>
<evidence type="ECO:0000313" key="4">
    <source>
        <dbReference type="EMBL" id="RPA72476.1"/>
    </source>
</evidence>
<dbReference type="Pfam" id="PF19259">
    <property type="entry name" value="Ty3_capsid"/>
    <property type="match status" value="1"/>
</dbReference>
<evidence type="ECO:0000313" key="5">
    <source>
        <dbReference type="Proteomes" id="UP000275078"/>
    </source>
</evidence>
<gene>
    <name evidence="4" type="ORF">BJ508DRAFT_314712</name>
</gene>
<feature type="region of interest" description="Disordered" evidence="2">
    <location>
        <begin position="388"/>
        <end position="420"/>
    </location>
</feature>
<dbReference type="Proteomes" id="UP000275078">
    <property type="component" value="Unassembled WGS sequence"/>
</dbReference>